<dbReference type="Pfam" id="PF17762">
    <property type="entry name" value="HTH_ParB"/>
    <property type="match status" value="1"/>
</dbReference>
<dbReference type="Proteomes" id="UP000243297">
    <property type="component" value="Unassembled WGS sequence"/>
</dbReference>
<evidence type="ECO:0000256" key="6">
    <source>
        <dbReference type="ARBA" id="ARBA00023210"/>
    </source>
</evidence>
<keyword evidence="3" id="KW-0963">Cytoplasm</keyword>
<dbReference type="RefSeq" id="WP_078711815.1">
    <property type="nucleotide sequence ID" value="NZ_FUWY01000003.1"/>
</dbReference>
<evidence type="ECO:0000259" key="8">
    <source>
        <dbReference type="SMART" id="SM00470"/>
    </source>
</evidence>
<keyword evidence="10" id="KW-1185">Reference proteome</keyword>
<organism evidence="9 10">
    <name type="scientific">Anaerorhabdus furcosa</name>
    <dbReference type="NCBI Taxonomy" id="118967"/>
    <lineage>
        <taxon>Bacteria</taxon>
        <taxon>Bacillati</taxon>
        <taxon>Bacillota</taxon>
        <taxon>Erysipelotrichia</taxon>
        <taxon>Erysipelotrichales</taxon>
        <taxon>Erysipelotrichaceae</taxon>
        <taxon>Anaerorhabdus</taxon>
    </lineage>
</organism>
<comment type="similarity">
    <text evidence="2">Belongs to the ParB family.</text>
</comment>
<sequence>MKEILNIEVNRIRPNRYQPRLEFDQVALEELAQSIKENGLIQPITVREYNDTYEIIAGERRFRACQLAGFDRVPCYIMTPTEEQAAQMALVENVQRENLTAIEEARAYVQIMRQASLTQEEVARKIGKTQSTVANKIRLLNLPEEIRDGIIQRQITERHARALLSLSGDKQIEAYHNIVDRQYNVRQAEGYIEELKEDKPKKKKQSTKGFTRNTQIGINSVNQCIQMIKKTGIDVTSEIDETLTDVRVIIKFPK</sequence>
<evidence type="ECO:0000256" key="7">
    <source>
        <dbReference type="ARBA" id="ARBA00023306"/>
    </source>
</evidence>
<evidence type="ECO:0000313" key="9">
    <source>
        <dbReference type="EMBL" id="SJZ70500.1"/>
    </source>
</evidence>
<dbReference type="FunFam" id="1.10.10.2830:FF:000001">
    <property type="entry name" value="Chromosome partitioning protein ParB"/>
    <property type="match status" value="1"/>
</dbReference>
<dbReference type="GO" id="GO:0000917">
    <property type="term" value="P:division septum assembly"/>
    <property type="evidence" value="ECO:0007669"/>
    <property type="project" value="UniProtKB-KW"/>
</dbReference>
<keyword evidence="4" id="KW-0132">Cell division</keyword>
<dbReference type="GO" id="GO:0003677">
    <property type="term" value="F:DNA binding"/>
    <property type="evidence" value="ECO:0007669"/>
    <property type="project" value="UniProtKB-KW"/>
</dbReference>
<dbReference type="InterPro" id="IPR023705">
    <property type="entry name" value="Nucleoid_occlusion_protein"/>
</dbReference>
<keyword evidence="6" id="KW-0717">Septation</keyword>
<dbReference type="Gene3D" id="3.90.1530.30">
    <property type="match status" value="1"/>
</dbReference>
<dbReference type="NCBIfam" id="TIGR00180">
    <property type="entry name" value="parB_part"/>
    <property type="match status" value="1"/>
</dbReference>
<dbReference type="SUPFAM" id="SSF110849">
    <property type="entry name" value="ParB/Sulfiredoxin"/>
    <property type="match status" value="1"/>
</dbReference>
<dbReference type="STRING" id="118967.SAMN02745191_1414"/>
<dbReference type="InterPro" id="IPR050336">
    <property type="entry name" value="Chromosome_partition/occlusion"/>
</dbReference>
<dbReference type="SMART" id="SM00470">
    <property type="entry name" value="ParB"/>
    <property type="match status" value="1"/>
</dbReference>
<dbReference type="InterPro" id="IPR003115">
    <property type="entry name" value="ParB_N"/>
</dbReference>
<evidence type="ECO:0000256" key="4">
    <source>
        <dbReference type="ARBA" id="ARBA00022618"/>
    </source>
</evidence>
<dbReference type="PANTHER" id="PTHR33375">
    <property type="entry name" value="CHROMOSOME-PARTITIONING PROTEIN PARB-RELATED"/>
    <property type="match status" value="1"/>
</dbReference>
<accession>A0A1T4MTR0</accession>
<evidence type="ECO:0000313" key="10">
    <source>
        <dbReference type="Proteomes" id="UP000243297"/>
    </source>
</evidence>
<evidence type="ECO:0000256" key="3">
    <source>
        <dbReference type="ARBA" id="ARBA00022490"/>
    </source>
</evidence>
<dbReference type="PANTHER" id="PTHR33375:SF8">
    <property type="entry name" value="NUCLEOID OCCLUSION PROTEIN"/>
    <property type="match status" value="1"/>
</dbReference>
<name>A0A1T4MTR0_9FIRM</name>
<feature type="domain" description="ParB-like N-terminal" evidence="8">
    <location>
        <begin position="5"/>
        <end position="94"/>
    </location>
</feature>
<dbReference type="GO" id="GO:0005694">
    <property type="term" value="C:chromosome"/>
    <property type="evidence" value="ECO:0007669"/>
    <property type="project" value="TreeGrafter"/>
</dbReference>
<reference evidence="10" key="1">
    <citation type="submission" date="2017-02" db="EMBL/GenBank/DDBJ databases">
        <authorList>
            <person name="Varghese N."/>
            <person name="Submissions S."/>
        </authorList>
    </citation>
    <scope>NUCLEOTIDE SEQUENCE [LARGE SCALE GENOMIC DNA]</scope>
    <source>
        <strain evidence="10">ATCC 25662</strain>
    </source>
</reference>
<gene>
    <name evidence="9" type="ORF">SAMN02745191_1414</name>
</gene>
<dbReference type="InterPro" id="IPR036086">
    <property type="entry name" value="ParB/Sulfiredoxin_sf"/>
</dbReference>
<dbReference type="InterPro" id="IPR041468">
    <property type="entry name" value="HTH_ParB/Spo0J"/>
</dbReference>
<proteinExistence type="inferred from homology"/>
<dbReference type="InterPro" id="IPR004437">
    <property type="entry name" value="ParB/RepB/Spo0J"/>
</dbReference>
<dbReference type="EMBL" id="FUWY01000003">
    <property type="protein sequence ID" value="SJZ70500.1"/>
    <property type="molecule type" value="Genomic_DNA"/>
</dbReference>
<dbReference type="NCBIfam" id="TIGR04285">
    <property type="entry name" value="nucleoid_noc"/>
    <property type="match status" value="1"/>
</dbReference>
<dbReference type="AlphaFoldDB" id="A0A1T4MTR0"/>
<dbReference type="GO" id="GO:0045881">
    <property type="term" value="P:positive regulation of sporulation resulting in formation of a cellular spore"/>
    <property type="evidence" value="ECO:0007669"/>
    <property type="project" value="TreeGrafter"/>
</dbReference>
<dbReference type="FunFam" id="3.90.1530.30:FF:000001">
    <property type="entry name" value="Chromosome partitioning protein ParB"/>
    <property type="match status" value="1"/>
</dbReference>
<dbReference type="GO" id="GO:0009295">
    <property type="term" value="C:nucleoid"/>
    <property type="evidence" value="ECO:0007669"/>
    <property type="project" value="UniProtKB-SubCell"/>
</dbReference>
<evidence type="ECO:0000256" key="5">
    <source>
        <dbReference type="ARBA" id="ARBA00023125"/>
    </source>
</evidence>
<dbReference type="Pfam" id="PF02195">
    <property type="entry name" value="ParB_N"/>
    <property type="match status" value="1"/>
</dbReference>
<keyword evidence="7" id="KW-0131">Cell cycle</keyword>
<dbReference type="GO" id="GO:0007059">
    <property type="term" value="P:chromosome segregation"/>
    <property type="evidence" value="ECO:0007669"/>
    <property type="project" value="TreeGrafter"/>
</dbReference>
<dbReference type="OrthoDB" id="9802051at2"/>
<dbReference type="Gene3D" id="1.10.10.2830">
    <property type="match status" value="1"/>
</dbReference>
<evidence type="ECO:0000256" key="2">
    <source>
        <dbReference type="ARBA" id="ARBA00006295"/>
    </source>
</evidence>
<evidence type="ECO:0000256" key="1">
    <source>
        <dbReference type="ARBA" id="ARBA00004453"/>
    </source>
</evidence>
<comment type="subcellular location">
    <subcellularLocation>
        <location evidence="1">Cytoplasm</location>
        <location evidence="1">Nucleoid</location>
    </subcellularLocation>
</comment>
<protein>
    <submittedName>
        <fullName evidence="9">Chromosome partitioning protein, ParB family</fullName>
    </submittedName>
</protein>
<dbReference type="CDD" id="cd16393">
    <property type="entry name" value="SPO0J_N"/>
    <property type="match status" value="1"/>
</dbReference>
<keyword evidence="5" id="KW-0238">DNA-binding</keyword>